<keyword evidence="5" id="KW-0808">Transferase</keyword>
<evidence type="ECO:0000256" key="15">
    <source>
        <dbReference type="PIRSR" id="PIRSR600829-1"/>
    </source>
</evidence>
<dbReference type="PANTHER" id="PTHR34299">
    <property type="entry name" value="DIACYLGLYCEROL KINASE"/>
    <property type="match status" value="1"/>
</dbReference>
<comment type="cofactor">
    <cofactor evidence="18">
        <name>Mg(2+)</name>
        <dbReference type="ChEBI" id="CHEBI:18420"/>
    </cofactor>
    <text evidence="18">Mn(2+), Zn(2+), Cd(2+) and Co(2+) support activity to lesser extents.</text>
</comment>
<dbReference type="InterPro" id="IPR000829">
    <property type="entry name" value="DAGK"/>
</dbReference>
<dbReference type="GO" id="GO:0008654">
    <property type="term" value="P:phospholipid biosynthetic process"/>
    <property type="evidence" value="ECO:0007669"/>
    <property type="project" value="UniProtKB-KW"/>
</dbReference>
<feature type="transmembrane region" description="Helical" evidence="19">
    <location>
        <begin position="29"/>
        <end position="46"/>
    </location>
</feature>
<evidence type="ECO:0000256" key="5">
    <source>
        <dbReference type="ARBA" id="ARBA00022679"/>
    </source>
</evidence>
<evidence type="ECO:0000256" key="7">
    <source>
        <dbReference type="ARBA" id="ARBA00022741"/>
    </source>
</evidence>
<dbReference type="GO" id="GO:0016301">
    <property type="term" value="F:kinase activity"/>
    <property type="evidence" value="ECO:0007669"/>
    <property type="project" value="UniProtKB-KW"/>
</dbReference>
<feature type="binding site" evidence="17">
    <location>
        <begin position="81"/>
        <end position="83"/>
    </location>
    <ligand>
        <name>ATP</name>
        <dbReference type="ChEBI" id="CHEBI:30616"/>
    </ligand>
</feature>
<reference evidence="20 21" key="1">
    <citation type="submission" date="2016-09" db="EMBL/GenBank/DDBJ databases">
        <title>Draft genome sequence for the type strain of Vulcanibacillus modesticaldus BR, a strictly anaerobic, moderately thermophilic, and nitrate-reducing bacterium from deep sea-hydrothermal vents of the Mid-Atlantic Ridge.</title>
        <authorList>
            <person name="Abin C.A."/>
            <person name="Hollibaugh J.T."/>
        </authorList>
    </citation>
    <scope>NUCLEOTIDE SEQUENCE [LARGE SCALE GENOMIC DNA]</scope>
    <source>
        <strain evidence="20 21">BR</strain>
    </source>
</reference>
<protein>
    <recommendedName>
        <fullName evidence="22">Diacylglycerol kinase</fullName>
    </recommendedName>
</protein>
<keyword evidence="4" id="KW-0444">Lipid biosynthesis</keyword>
<keyword evidence="8" id="KW-0418">Kinase</keyword>
<feature type="transmembrane region" description="Helical" evidence="19">
    <location>
        <begin position="165"/>
        <end position="193"/>
    </location>
</feature>
<keyword evidence="21" id="KW-1185">Reference proteome</keyword>
<keyword evidence="18" id="KW-0460">Magnesium</keyword>
<evidence type="ECO:0000313" key="21">
    <source>
        <dbReference type="Proteomes" id="UP000243739"/>
    </source>
</evidence>
<evidence type="ECO:0000256" key="16">
    <source>
        <dbReference type="PIRSR" id="PIRSR600829-2"/>
    </source>
</evidence>
<dbReference type="CDD" id="cd14265">
    <property type="entry name" value="UDPK_IM_like"/>
    <property type="match status" value="1"/>
</dbReference>
<dbReference type="Gene3D" id="1.10.287.3610">
    <property type="match status" value="1"/>
</dbReference>
<gene>
    <name evidence="20" type="ORF">BHF71_07470</name>
</gene>
<evidence type="ECO:0000256" key="2">
    <source>
        <dbReference type="ARBA" id="ARBA00005967"/>
    </source>
</evidence>
<dbReference type="PANTHER" id="PTHR34299:SF1">
    <property type="entry name" value="DIACYLGLYCEROL KINASE"/>
    <property type="match status" value="1"/>
</dbReference>
<evidence type="ECO:0000256" key="10">
    <source>
        <dbReference type="ARBA" id="ARBA00022989"/>
    </source>
</evidence>
<evidence type="ECO:0000256" key="1">
    <source>
        <dbReference type="ARBA" id="ARBA00004651"/>
    </source>
</evidence>
<keyword evidence="10 19" id="KW-1133">Transmembrane helix</keyword>
<feature type="binding site" evidence="17">
    <location>
        <position position="72"/>
    </location>
    <ligand>
        <name>ATP</name>
        <dbReference type="ChEBI" id="CHEBI:30616"/>
    </ligand>
</feature>
<keyword evidence="11" id="KW-0443">Lipid metabolism</keyword>
<dbReference type="Pfam" id="PF01219">
    <property type="entry name" value="DAGK_prokar"/>
    <property type="match status" value="1"/>
</dbReference>
<evidence type="ECO:0000256" key="6">
    <source>
        <dbReference type="ARBA" id="ARBA00022692"/>
    </source>
</evidence>
<keyword evidence="18" id="KW-0479">Metal-binding</keyword>
<keyword evidence="13" id="KW-0594">Phospholipid biosynthesis</keyword>
<dbReference type="STRING" id="337097.BHF71_07470"/>
<proteinExistence type="inferred from homology"/>
<keyword evidence="7 17" id="KW-0547">Nucleotide-binding</keyword>
<evidence type="ECO:0000256" key="18">
    <source>
        <dbReference type="PIRSR" id="PIRSR600829-4"/>
    </source>
</evidence>
<organism evidence="20 21">
    <name type="scientific">Vulcanibacillus modesticaldus</name>
    <dbReference type="NCBI Taxonomy" id="337097"/>
    <lineage>
        <taxon>Bacteria</taxon>
        <taxon>Bacillati</taxon>
        <taxon>Bacillota</taxon>
        <taxon>Bacilli</taxon>
        <taxon>Bacillales</taxon>
        <taxon>Bacillaceae</taxon>
        <taxon>Vulcanibacillus</taxon>
    </lineage>
</organism>
<feature type="transmembrane region" description="Helical" evidence="19">
    <location>
        <begin position="52"/>
        <end position="71"/>
    </location>
</feature>
<dbReference type="GO" id="GO:0046872">
    <property type="term" value="F:metal ion binding"/>
    <property type="evidence" value="ECO:0007669"/>
    <property type="project" value="UniProtKB-KW"/>
</dbReference>
<evidence type="ECO:0000256" key="17">
    <source>
        <dbReference type="PIRSR" id="PIRSR600829-3"/>
    </source>
</evidence>
<feature type="active site" description="Proton acceptor" evidence="15">
    <location>
        <position position="65"/>
    </location>
</feature>
<dbReference type="GO" id="GO:0005524">
    <property type="term" value="F:ATP binding"/>
    <property type="evidence" value="ECO:0007669"/>
    <property type="project" value="UniProtKB-KW"/>
</dbReference>
<evidence type="ECO:0000256" key="11">
    <source>
        <dbReference type="ARBA" id="ARBA00023098"/>
    </source>
</evidence>
<dbReference type="EMBL" id="MIJF01000014">
    <property type="protein sequence ID" value="OEF99726.1"/>
    <property type="molecule type" value="Genomic_DNA"/>
</dbReference>
<feature type="binding site" evidence="18">
    <location>
        <position position="72"/>
    </location>
    <ligand>
        <name>a divalent metal cation</name>
        <dbReference type="ChEBI" id="CHEBI:60240"/>
    </ligand>
</feature>
<feature type="binding site" evidence="17">
    <location>
        <begin position="90"/>
        <end position="91"/>
    </location>
    <ligand>
        <name>ATP</name>
        <dbReference type="ChEBI" id="CHEBI:30616"/>
    </ligand>
</feature>
<evidence type="ECO:0000256" key="19">
    <source>
        <dbReference type="SAM" id="Phobius"/>
    </source>
</evidence>
<sequence length="227" mass="25889">MFVKDLIRSFYFASEGIVYTINTQHNMKVHLVTALSILLLGMGLRFTESDVIIILLSIGMVMFAEILNTAIEQAVNLSTKEYHPIAKAAKDAAAGGVLLIVFIAILVGIVVIFPYLEKIYREGWTSRESHPLSFFIQQGLFILLFTFGVKAFWYQKNKQYQPHILIGILFFLASFFSILYVPTSYIILIIPILLIPCFIKRGYSWIAILQNGFISVAGFYLLYWAFY</sequence>
<comment type="similarity">
    <text evidence="2">Belongs to the bacterial diacylglycerol kinase family.</text>
</comment>
<keyword evidence="9 17" id="KW-0067">ATP-binding</keyword>
<feature type="transmembrane region" description="Helical" evidence="19">
    <location>
        <begin position="135"/>
        <end position="153"/>
    </location>
</feature>
<dbReference type="RefSeq" id="WP_069656383.1">
    <property type="nucleotide sequence ID" value="NZ_MIJF01000014.1"/>
</dbReference>
<dbReference type="Proteomes" id="UP000243739">
    <property type="component" value="Unassembled WGS sequence"/>
</dbReference>
<dbReference type="AlphaFoldDB" id="A0A1D2YVR9"/>
<evidence type="ECO:0000256" key="3">
    <source>
        <dbReference type="ARBA" id="ARBA00022475"/>
    </source>
</evidence>
<keyword evidence="6 19" id="KW-0812">Transmembrane</keyword>
<keyword evidence="14" id="KW-1208">Phospholipid metabolism</keyword>
<evidence type="ECO:0000256" key="13">
    <source>
        <dbReference type="ARBA" id="ARBA00023209"/>
    </source>
</evidence>
<evidence type="ECO:0000256" key="9">
    <source>
        <dbReference type="ARBA" id="ARBA00022840"/>
    </source>
</evidence>
<comment type="caution">
    <text evidence="20">The sequence shown here is derived from an EMBL/GenBank/DDBJ whole genome shotgun (WGS) entry which is preliminary data.</text>
</comment>
<feature type="transmembrane region" description="Helical" evidence="19">
    <location>
        <begin position="92"/>
        <end position="115"/>
    </location>
</feature>
<evidence type="ECO:0000256" key="8">
    <source>
        <dbReference type="ARBA" id="ARBA00022777"/>
    </source>
</evidence>
<keyword evidence="3" id="KW-1003">Cell membrane</keyword>
<evidence type="ECO:0000256" key="14">
    <source>
        <dbReference type="ARBA" id="ARBA00023264"/>
    </source>
</evidence>
<evidence type="ECO:0000313" key="20">
    <source>
        <dbReference type="EMBL" id="OEF99726.1"/>
    </source>
</evidence>
<feature type="transmembrane region" description="Helical" evidence="19">
    <location>
        <begin position="205"/>
        <end position="226"/>
    </location>
</feature>
<dbReference type="InterPro" id="IPR036945">
    <property type="entry name" value="DAGK_sf"/>
</dbReference>
<keyword evidence="12 19" id="KW-0472">Membrane</keyword>
<comment type="subcellular location">
    <subcellularLocation>
        <location evidence="1">Cell membrane</location>
        <topology evidence="1">Multi-pass membrane protein</topology>
    </subcellularLocation>
</comment>
<evidence type="ECO:0000256" key="12">
    <source>
        <dbReference type="ARBA" id="ARBA00023136"/>
    </source>
</evidence>
<dbReference type="GO" id="GO:0005886">
    <property type="term" value="C:plasma membrane"/>
    <property type="evidence" value="ECO:0007669"/>
    <property type="project" value="UniProtKB-SubCell"/>
</dbReference>
<evidence type="ECO:0008006" key="22">
    <source>
        <dbReference type="Google" id="ProtNLM"/>
    </source>
</evidence>
<dbReference type="InterPro" id="IPR033717">
    <property type="entry name" value="UDPK"/>
</dbReference>
<name>A0A1D2YVR9_9BACI</name>
<accession>A0A1D2YVR9</accession>
<feature type="binding site" evidence="16">
    <location>
        <position position="65"/>
    </location>
    <ligand>
        <name>substrate</name>
    </ligand>
</feature>
<evidence type="ECO:0000256" key="4">
    <source>
        <dbReference type="ARBA" id="ARBA00022516"/>
    </source>
</evidence>